<dbReference type="GO" id="GO:0005886">
    <property type="term" value="C:plasma membrane"/>
    <property type="evidence" value="ECO:0007669"/>
    <property type="project" value="TreeGrafter"/>
</dbReference>
<accession>A0A8J6ED59</accession>
<dbReference type="PANTHER" id="PTHR11905:SF32">
    <property type="entry name" value="DISINTEGRIN AND METALLOPROTEINASE DOMAIN-CONTAINING PROTEIN 28"/>
    <property type="match status" value="1"/>
</dbReference>
<evidence type="ECO:0000313" key="5">
    <source>
        <dbReference type="Proteomes" id="UP000770717"/>
    </source>
</evidence>
<evidence type="ECO:0000256" key="2">
    <source>
        <dbReference type="SAM" id="SignalP"/>
    </source>
</evidence>
<evidence type="ECO:0000313" key="4">
    <source>
        <dbReference type="EMBL" id="KAG9466929.1"/>
    </source>
</evidence>
<dbReference type="Proteomes" id="UP000770717">
    <property type="component" value="Unassembled WGS sequence"/>
</dbReference>
<dbReference type="EMBL" id="WNTK01001717">
    <property type="protein sequence ID" value="KAG9466929.1"/>
    <property type="molecule type" value="Genomic_DNA"/>
</dbReference>
<dbReference type="PANTHER" id="PTHR11905">
    <property type="entry name" value="ADAM A DISINTEGRIN AND METALLOPROTEASE DOMAIN"/>
    <property type="match status" value="1"/>
</dbReference>
<evidence type="ECO:0000256" key="1">
    <source>
        <dbReference type="ARBA" id="ARBA00023157"/>
    </source>
</evidence>
<keyword evidence="5" id="KW-1185">Reference proteome</keyword>
<feature type="domain" description="Peptidase M12B propeptide" evidence="3">
    <location>
        <begin position="29"/>
        <end position="108"/>
    </location>
</feature>
<reference evidence="4" key="1">
    <citation type="thesis" date="2020" institute="ProQuest LLC" country="789 East Eisenhower Parkway, Ann Arbor, MI, USA">
        <title>Comparative Genomics and Chromosome Evolution.</title>
        <authorList>
            <person name="Mudd A.B."/>
        </authorList>
    </citation>
    <scope>NUCLEOTIDE SEQUENCE</scope>
    <source>
        <strain evidence="4">HN-11 Male</strain>
        <tissue evidence="4">Kidney and liver</tissue>
    </source>
</reference>
<protein>
    <recommendedName>
        <fullName evidence="3">Peptidase M12B propeptide domain-containing protein</fullName>
    </recommendedName>
</protein>
<name>A0A8J6ED59_ELECQ</name>
<dbReference type="InterPro" id="IPR002870">
    <property type="entry name" value="Peptidase_M12B_N"/>
</dbReference>
<dbReference type="OrthoDB" id="5951731at2759"/>
<comment type="caution">
    <text evidence="4">The sequence shown here is derived from an EMBL/GenBank/DDBJ whole genome shotgun (WGS) entry which is preliminary data.</text>
</comment>
<proteinExistence type="predicted"/>
<feature type="chain" id="PRO_5035220827" description="Peptidase M12B propeptide domain-containing protein" evidence="2">
    <location>
        <begin position="19"/>
        <end position="176"/>
    </location>
</feature>
<organism evidence="4 5">
    <name type="scientific">Eleutherodactylus coqui</name>
    <name type="common">Puerto Rican coqui</name>
    <dbReference type="NCBI Taxonomy" id="57060"/>
    <lineage>
        <taxon>Eukaryota</taxon>
        <taxon>Metazoa</taxon>
        <taxon>Chordata</taxon>
        <taxon>Craniata</taxon>
        <taxon>Vertebrata</taxon>
        <taxon>Euteleostomi</taxon>
        <taxon>Amphibia</taxon>
        <taxon>Batrachia</taxon>
        <taxon>Anura</taxon>
        <taxon>Neobatrachia</taxon>
        <taxon>Hyloidea</taxon>
        <taxon>Eleutherodactylidae</taxon>
        <taxon>Eleutherodactylinae</taxon>
        <taxon>Eleutherodactylus</taxon>
        <taxon>Eleutherodactylus</taxon>
    </lineage>
</organism>
<dbReference type="AlphaFoldDB" id="A0A8J6ED59"/>
<sequence length="176" mass="19418">MPMAALFLLALLSGQGQGFNEIPAGQKYEVVFPRKLHAHHKRDVQQGKYPDLVQYGLEVNGQPMVLHLEKNEDLISENYTETHYLKDGSPVTTSPEIKDHCFYQGYVKNANSSQVTLSACNGLSGIITTQENKFLIQPLKMSDTGAHAVYEYQDQESPKTCGFLLGSVGLHGFSAA</sequence>
<keyword evidence="2" id="KW-0732">Signal</keyword>
<dbReference type="Pfam" id="PF01562">
    <property type="entry name" value="Pep_M12B_propep"/>
    <property type="match status" value="1"/>
</dbReference>
<gene>
    <name evidence="4" type="ORF">GDO78_015875</name>
</gene>
<feature type="signal peptide" evidence="2">
    <location>
        <begin position="1"/>
        <end position="18"/>
    </location>
</feature>
<keyword evidence="1" id="KW-1015">Disulfide bond</keyword>
<evidence type="ECO:0000259" key="3">
    <source>
        <dbReference type="Pfam" id="PF01562"/>
    </source>
</evidence>